<evidence type="ECO:0000313" key="3">
    <source>
        <dbReference type="Proteomes" id="UP000001299"/>
    </source>
</evidence>
<organism evidence="2 3">
    <name type="scientific">Butyrivibrio proteoclasticus (strain ATCC 51982 / DSM 14932 / B316)</name>
    <name type="common">Clostridium proteoclasticum</name>
    <dbReference type="NCBI Taxonomy" id="515622"/>
    <lineage>
        <taxon>Bacteria</taxon>
        <taxon>Bacillati</taxon>
        <taxon>Bacillota</taxon>
        <taxon>Clostridia</taxon>
        <taxon>Lachnospirales</taxon>
        <taxon>Lachnospiraceae</taxon>
        <taxon>Butyrivibrio</taxon>
    </lineage>
</organism>
<dbReference type="AlphaFoldDB" id="E0S2I5"/>
<dbReference type="STRING" id="515622.bpr_I0056"/>
<gene>
    <name evidence="2" type="ordered locus">bpr_I0056</name>
</gene>
<dbReference type="KEGG" id="bpb:bpr_I0056"/>
<dbReference type="eggNOG" id="COG1451">
    <property type="taxonomic scope" value="Bacteria"/>
</dbReference>
<dbReference type="Proteomes" id="UP000001299">
    <property type="component" value="Chromosome 1"/>
</dbReference>
<dbReference type="InterPro" id="IPR053136">
    <property type="entry name" value="UTP_pyrophosphatase-like"/>
</dbReference>
<feature type="domain" description="YgjP-like metallopeptidase" evidence="1">
    <location>
        <begin position="12"/>
        <end position="71"/>
    </location>
</feature>
<name>E0S2I5_BUTPB</name>
<protein>
    <recommendedName>
        <fullName evidence="1">YgjP-like metallopeptidase domain-containing protein</fullName>
    </recommendedName>
</protein>
<dbReference type="RefSeq" id="WP_013279467.1">
    <property type="nucleotide sequence ID" value="NC_014387.1"/>
</dbReference>
<dbReference type="EMBL" id="CP001810">
    <property type="protein sequence ID" value="ADL32808.1"/>
    <property type="molecule type" value="Genomic_DNA"/>
</dbReference>
<dbReference type="CDD" id="cd07344">
    <property type="entry name" value="M48_yhfN_like"/>
    <property type="match status" value="1"/>
</dbReference>
<keyword evidence="3" id="KW-1185">Reference proteome</keyword>
<dbReference type="PANTHER" id="PTHR30399:SF1">
    <property type="entry name" value="UTP PYROPHOSPHATASE"/>
    <property type="match status" value="1"/>
</dbReference>
<dbReference type="HOGENOM" id="CLU_065947_2_2_9"/>
<reference evidence="2 3" key="1">
    <citation type="journal article" date="2010" name="PLoS ONE">
        <title>The glycobiome of the rumen bacterium Butyrivibrio proteoclasticus B316(T) highlights adaptation to a polysaccharide-rich environment.</title>
        <authorList>
            <person name="Kelly W.J."/>
            <person name="Leahy S.C."/>
            <person name="Altermann E."/>
            <person name="Yeoman C.J."/>
            <person name="Dunne J.C."/>
            <person name="Kong Z."/>
            <person name="Pacheco D.M."/>
            <person name="Li D."/>
            <person name="Noel S.J."/>
            <person name="Moon C.D."/>
            <person name="Cookson A.L."/>
            <person name="Attwood G.T."/>
        </authorList>
    </citation>
    <scope>NUCLEOTIDE SEQUENCE [LARGE SCALE GENOMIC DNA]</scope>
    <source>
        <strain evidence="3">ATCC 51982 / DSM 14932 / B316</strain>
    </source>
</reference>
<dbReference type="Gene3D" id="3.30.2010.10">
    <property type="entry name" value="Metalloproteases ('zincins'), catalytic domain"/>
    <property type="match status" value="1"/>
</dbReference>
<feature type="domain" description="YgjP-like metallopeptidase" evidence="1">
    <location>
        <begin position="75"/>
        <end position="175"/>
    </location>
</feature>
<dbReference type="InterPro" id="IPR002725">
    <property type="entry name" value="YgjP-like_metallopeptidase"/>
</dbReference>
<sequence length="182" mass="21404">MQNIELIRSNRKTIAIEVTKDLRVIVRAPLKVSIKEINRFVGEKSDWIEKSLKKMQERANEAPKGKALSEQDIKLLVTRAKRILPPKVDKYAKIIGVDYNHITIRLQKSRWGSCSGKGNLNFNCLLMRAPEEIIDYVVVHELCHRLEMNHSDRFWAHVERVIPDYKERRKWLKEHGSELSYM</sequence>
<dbReference type="PANTHER" id="PTHR30399">
    <property type="entry name" value="UNCHARACTERIZED PROTEIN YGJP"/>
    <property type="match status" value="1"/>
</dbReference>
<proteinExistence type="predicted"/>
<dbReference type="Pfam" id="PF01863">
    <property type="entry name" value="YgjP-like"/>
    <property type="match status" value="2"/>
</dbReference>
<evidence type="ECO:0000259" key="1">
    <source>
        <dbReference type="Pfam" id="PF01863"/>
    </source>
</evidence>
<accession>E0S2I5</accession>
<evidence type="ECO:0000313" key="2">
    <source>
        <dbReference type="EMBL" id="ADL32808.1"/>
    </source>
</evidence>